<dbReference type="Gene3D" id="3.40.50.300">
    <property type="entry name" value="P-loop containing nucleotide triphosphate hydrolases"/>
    <property type="match status" value="1"/>
</dbReference>
<dbReference type="PANTHER" id="PTHR36978">
    <property type="entry name" value="P-LOOP CONTAINING NUCLEOTIDE TRIPHOSPHATE HYDROLASE"/>
    <property type="match status" value="1"/>
</dbReference>
<name>A0ABN9PH24_9DINO</name>
<evidence type="ECO:0000313" key="4">
    <source>
        <dbReference type="Proteomes" id="UP001189429"/>
    </source>
</evidence>
<evidence type="ECO:0000256" key="2">
    <source>
        <dbReference type="SAM" id="SignalP"/>
    </source>
</evidence>
<accession>A0ABN9PH24</accession>
<dbReference type="InterPro" id="IPR027417">
    <property type="entry name" value="P-loop_NTPase"/>
</dbReference>
<dbReference type="InterPro" id="IPR040632">
    <property type="entry name" value="Sulfotransfer_4"/>
</dbReference>
<keyword evidence="1" id="KW-0812">Transmembrane</keyword>
<organism evidence="3 4">
    <name type="scientific">Prorocentrum cordatum</name>
    <dbReference type="NCBI Taxonomy" id="2364126"/>
    <lineage>
        <taxon>Eukaryota</taxon>
        <taxon>Sar</taxon>
        <taxon>Alveolata</taxon>
        <taxon>Dinophyceae</taxon>
        <taxon>Prorocentrales</taxon>
        <taxon>Prorocentraceae</taxon>
        <taxon>Prorocentrum</taxon>
    </lineage>
</organism>
<comment type="caution">
    <text evidence="3">The sequence shown here is derived from an EMBL/GenBank/DDBJ whole genome shotgun (WGS) entry which is preliminary data.</text>
</comment>
<protein>
    <recommendedName>
        <fullName evidence="5">Protein-tyrosine sulfotransferase</fullName>
    </recommendedName>
</protein>
<dbReference type="SUPFAM" id="SSF52540">
    <property type="entry name" value="P-loop containing nucleoside triphosphate hydrolases"/>
    <property type="match status" value="1"/>
</dbReference>
<keyword evidence="4" id="KW-1185">Reference proteome</keyword>
<reference evidence="3" key="1">
    <citation type="submission" date="2023-10" db="EMBL/GenBank/DDBJ databases">
        <authorList>
            <person name="Chen Y."/>
            <person name="Shah S."/>
            <person name="Dougan E. K."/>
            <person name="Thang M."/>
            <person name="Chan C."/>
        </authorList>
    </citation>
    <scope>NUCLEOTIDE SEQUENCE [LARGE SCALE GENOMIC DNA]</scope>
</reference>
<feature type="chain" id="PRO_5046532303" description="Protein-tyrosine sulfotransferase" evidence="2">
    <location>
        <begin position="22"/>
        <end position="315"/>
    </location>
</feature>
<keyword evidence="1" id="KW-0472">Membrane</keyword>
<proteinExistence type="predicted"/>
<dbReference type="PANTHER" id="PTHR36978:SF4">
    <property type="entry name" value="P-LOOP CONTAINING NUCLEOSIDE TRIPHOSPHATE HYDROLASE PROTEIN"/>
    <property type="match status" value="1"/>
</dbReference>
<feature type="signal peptide" evidence="2">
    <location>
        <begin position="1"/>
        <end position="21"/>
    </location>
</feature>
<evidence type="ECO:0008006" key="5">
    <source>
        <dbReference type="Google" id="ProtNLM"/>
    </source>
</evidence>
<feature type="transmembrane region" description="Helical" evidence="1">
    <location>
        <begin position="281"/>
        <end position="305"/>
    </location>
</feature>
<keyword evidence="2" id="KW-0732">Signal</keyword>
<dbReference type="Proteomes" id="UP001189429">
    <property type="component" value="Unassembled WGS sequence"/>
</dbReference>
<evidence type="ECO:0000313" key="3">
    <source>
        <dbReference type="EMBL" id="CAK0792099.1"/>
    </source>
</evidence>
<gene>
    <name evidence="3" type="ORF">PCOR1329_LOCUS2800</name>
</gene>
<dbReference type="Pfam" id="PF17784">
    <property type="entry name" value="Sulfotransfer_4"/>
    <property type="match status" value="1"/>
</dbReference>
<evidence type="ECO:0000256" key="1">
    <source>
        <dbReference type="SAM" id="Phobius"/>
    </source>
</evidence>
<dbReference type="EMBL" id="CAUYUJ010000711">
    <property type="protein sequence ID" value="CAK0792099.1"/>
    <property type="molecule type" value="Genomic_DNA"/>
</dbReference>
<sequence length="315" mass="35421">MRLSLLLHLPLLLGRLHSTHGRNLPSTIFDAFFRGGASAEQRSVGGLAVIGAGASRTGTQSITEALHVLGLPVYNLVGIMQHRHTRAATLALQQPGTFTRPLIEEVLSLGYRATMDTPMNMLWRDQLEVFPDSKVLLSVRDTTEDWKASTLWAGNALGPFHKSRPWKWIVDLGPLLQEVSVYYWRGGGGEDFGCKRVERMVQPWWAPWVEYVDMQELDGECLGRYYESLRAEVEATVPAEKLLVFNVKEGWGPLCAFLNVSVPSQPFPRVNSSREMTAAYYLLRVVCWVYPLALICPVALLGFCLRRCMAKRKTE</sequence>
<keyword evidence="1" id="KW-1133">Transmembrane helix</keyword>